<feature type="region of interest" description="Disordered" evidence="1">
    <location>
        <begin position="84"/>
        <end position="105"/>
    </location>
</feature>
<dbReference type="Proteomes" id="UP001201812">
    <property type="component" value="Unassembled WGS sequence"/>
</dbReference>
<protein>
    <submittedName>
        <fullName evidence="3">Uncharacterized protein</fullName>
    </submittedName>
</protein>
<evidence type="ECO:0000313" key="3">
    <source>
        <dbReference type="EMBL" id="KAI1693592.1"/>
    </source>
</evidence>
<sequence length="105" mass="11627">MSPLLFKIALSLILFVEWSEAALSDEQKRLVEGFYGRGELTGAMSFAQVRAHFHANPHHLFNYANGNQQQEVHSYVQQLAAAPNPGWSEAADRAAEEAKKKFGGP</sequence>
<organism evidence="3 4">
    <name type="scientific">Ditylenchus destructor</name>
    <dbReference type="NCBI Taxonomy" id="166010"/>
    <lineage>
        <taxon>Eukaryota</taxon>
        <taxon>Metazoa</taxon>
        <taxon>Ecdysozoa</taxon>
        <taxon>Nematoda</taxon>
        <taxon>Chromadorea</taxon>
        <taxon>Rhabditida</taxon>
        <taxon>Tylenchina</taxon>
        <taxon>Tylenchomorpha</taxon>
        <taxon>Sphaerularioidea</taxon>
        <taxon>Anguinidae</taxon>
        <taxon>Anguininae</taxon>
        <taxon>Ditylenchus</taxon>
    </lineage>
</organism>
<gene>
    <name evidence="3" type="ORF">DdX_20568</name>
</gene>
<evidence type="ECO:0000256" key="2">
    <source>
        <dbReference type="SAM" id="SignalP"/>
    </source>
</evidence>
<feature type="compositionally biased region" description="Basic and acidic residues" evidence="1">
    <location>
        <begin position="90"/>
        <end position="105"/>
    </location>
</feature>
<name>A0AAD4MH00_9BILA</name>
<evidence type="ECO:0000313" key="4">
    <source>
        <dbReference type="Proteomes" id="UP001201812"/>
    </source>
</evidence>
<feature type="signal peptide" evidence="2">
    <location>
        <begin position="1"/>
        <end position="21"/>
    </location>
</feature>
<keyword evidence="2" id="KW-0732">Signal</keyword>
<accession>A0AAD4MH00</accession>
<feature type="chain" id="PRO_5042284643" evidence="2">
    <location>
        <begin position="22"/>
        <end position="105"/>
    </location>
</feature>
<evidence type="ECO:0000256" key="1">
    <source>
        <dbReference type="SAM" id="MobiDB-lite"/>
    </source>
</evidence>
<dbReference type="EMBL" id="JAKKPZ010000609">
    <property type="protein sequence ID" value="KAI1693592.1"/>
    <property type="molecule type" value="Genomic_DNA"/>
</dbReference>
<proteinExistence type="predicted"/>
<reference evidence="3" key="1">
    <citation type="submission" date="2022-01" db="EMBL/GenBank/DDBJ databases">
        <title>Genome Sequence Resource for Two Populations of Ditylenchus destructor, the Migratory Endoparasitic Phytonematode.</title>
        <authorList>
            <person name="Zhang H."/>
            <person name="Lin R."/>
            <person name="Xie B."/>
        </authorList>
    </citation>
    <scope>NUCLEOTIDE SEQUENCE</scope>
    <source>
        <strain evidence="3">BazhouSP</strain>
    </source>
</reference>
<comment type="caution">
    <text evidence="3">The sequence shown here is derived from an EMBL/GenBank/DDBJ whole genome shotgun (WGS) entry which is preliminary data.</text>
</comment>
<keyword evidence="4" id="KW-1185">Reference proteome</keyword>
<dbReference type="AlphaFoldDB" id="A0AAD4MH00"/>